<proteinExistence type="predicted"/>
<comment type="caution">
    <text evidence="1">The sequence shown here is derived from an EMBL/GenBank/DDBJ whole genome shotgun (WGS) entry which is preliminary data.</text>
</comment>
<reference evidence="2" key="1">
    <citation type="journal article" date="2023" name="G3 (Bethesda)">
        <title>Genome assembly and association tests identify interacting loci associated with vigor, precocity, and sex in interspecific pistachio rootstocks.</title>
        <authorList>
            <person name="Palmer W."/>
            <person name="Jacygrad E."/>
            <person name="Sagayaradj S."/>
            <person name="Cavanaugh K."/>
            <person name="Han R."/>
            <person name="Bertier L."/>
            <person name="Beede B."/>
            <person name="Kafkas S."/>
            <person name="Golino D."/>
            <person name="Preece J."/>
            <person name="Michelmore R."/>
        </authorList>
    </citation>
    <scope>NUCLEOTIDE SEQUENCE [LARGE SCALE GENOMIC DNA]</scope>
</reference>
<evidence type="ECO:0000313" key="1">
    <source>
        <dbReference type="EMBL" id="KAJ0099481.1"/>
    </source>
</evidence>
<name>A0ACC1BKW0_9ROSI</name>
<dbReference type="Proteomes" id="UP001164250">
    <property type="component" value="Chromosome 4"/>
</dbReference>
<protein>
    <submittedName>
        <fullName evidence="1">Uncharacterized protein</fullName>
    </submittedName>
</protein>
<sequence length="66" mass="8064">MEYNGKRDGSELNNFLWHVERYFSAIKLLEEKEKANQATMYLHDLASSWWYRKYDEIKRGTCRIET</sequence>
<dbReference type="EMBL" id="CM047900">
    <property type="protein sequence ID" value="KAJ0099481.1"/>
    <property type="molecule type" value="Genomic_DNA"/>
</dbReference>
<evidence type="ECO:0000313" key="2">
    <source>
        <dbReference type="Proteomes" id="UP001164250"/>
    </source>
</evidence>
<accession>A0ACC1BKW0</accession>
<gene>
    <name evidence="1" type="ORF">Patl1_20550</name>
</gene>
<organism evidence="1 2">
    <name type="scientific">Pistacia atlantica</name>
    <dbReference type="NCBI Taxonomy" id="434234"/>
    <lineage>
        <taxon>Eukaryota</taxon>
        <taxon>Viridiplantae</taxon>
        <taxon>Streptophyta</taxon>
        <taxon>Embryophyta</taxon>
        <taxon>Tracheophyta</taxon>
        <taxon>Spermatophyta</taxon>
        <taxon>Magnoliopsida</taxon>
        <taxon>eudicotyledons</taxon>
        <taxon>Gunneridae</taxon>
        <taxon>Pentapetalae</taxon>
        <taxon>rosids</taxon>
        <taxon>malvids</taxon>
        <taxon>Sapindales</taxon>
        <taxon>Anacardiaceae</taxon>
        <taxon>Pistacia</taxon>
    </lineage>
</organism>
<keyword evidence="2" id="KW-1185">Reference proteome</keyword>